<evidence type="ECO:0000256" key="1">
    <source>
        <dbReference type="PROSITE-ProRule" id="PRU00266"/>
    </source>
</evidence>
<evidence type="ECO:0000259" key="3">
    <source>
        <dbReference type="PROSITE" id="PS50137"/>
    </source>
</evidence>
<accession>A0ABR2Z3N3</accession>
<dbReference type="EMBL" id="JALJOT010000001">
    <property type="protein sequence ID" value="KAK9918336.1"/>
    <property type="molecule type" value="Genomic_DNA"/>
</dbReference>
<feature type="compositionally biased region" description="Polar residues" evidence="2">
    <location>
        <begin position="130"/>
        <end position="147"/>
    </location>
</feature>
<reference evidence="4 5" key="1">
    <citation type="journal article" date="2024" name="Nat. Commun.">
        <title>Phylogenomics reveals the evolutionary origins of lichenization in chlorophyte algae.</title>
        <authorList>
            <person name="Puginier C."/>
            <person name="Libourel C."/>
            <person name="Otte J."/>
            <person name="Skaloud P."/>
            <person name="Haon M."/>
            <person name="Grisel S."/>
            <person name="Petersen M."/>
            <person name="Berrin J.G."/>
            <person name="Delaux P.M."/>
            <person name="Dal Grande F."/>
            <person name="Keller J."/>
        </authorList>
    </citation>
    <scope>NUCLEOTIDE SEQUENCE [LARGE SCALE GENOMIC DNA]</scope>
    <source>
        <strain evidence="4 5">SAG 216-7</strain>
    </source>
</reference>
<keyword evidence="1" id="KW-0694">RNA-binding</keyword>
<comment type="caution">
    <text evidence="4">The sequence shown here is derived from an EMBL/GenBank/DDBJ whole genome shotgun (WGS) entry which is preliminary data.</text>
</comment>
<evidence type="ECO:0000313" key="4">
    <source>
        <dbReference type="EMBL" id="KAK9918336.1"/>
    </source>
</evidence>
<dbReference type="PROSITE" id="PS50137">
    <property type="entry name" value="DS_RBD"/>
    <property type="match status" value="1"/>
</dbReference>
<evidence type="ECO:0000313" key="5">
    <source>
        <dbReference type="Proteomes" id="UP001491310"/>
    </source>
</evidence>
<dbReference type="Proteomes" id="UP001491310">
    <property type="component" value="Unassembled WGS sequence"/>
</dbReference>
<protein>
    <recommendedName>
        <fullName evidence="3">DRBM domain-containing protein</fullName>
    </recommendedName>
</protein>
<gene>
    <name evidence="4" type="ORF">WJX75_003284</name>
</gene>
<feature type="region of interest" description="Disordered" evidence="2">
    <location>
        <begin position="349"/>
        <end position="402"/>
    </location>
</feature>
<evidence type="ECO:0000256" key="2">
    <source>
        <dbReference type="SAM" id="MobiDB-lite"/>
    </source>
</evidence>
<keyword evidence="5" id="KW-1185">Reference proteome</keyword>
<feature type="region of interest" description="Disordered" evidence="2">
    <location>
        <begin position="90"/>
        <end position="152"/>
    </location>
</feature>
<organism evidence="4 5">
    <name type="scientific">Coccomyxa subellipsoidea</name>
    <dbReference type="NCBI Taxonomy" id="248742"/>
    <lineage>
        <taxon>Eukaryota</taxon>
        <taxon>Viridiplantae</taxon>
        <taxon>Chlorophyta</taxon>
        <taxon>core chlorophytes</taxon>
        <taxon>Trebouxiophyceae</taxon>
        <taxon>Trebouxiophyceae incertae sedis</taxon>
        <taxon>Coccomyxaceae</taxon>
        <taxon>Coccomyxa</taxon>
    </lineage>
</organism>
<dbReference type="SUPFAM" id="SSF54768">
    <property type="entry name" value="dsRNA-binding domain-like"/>
    <property type="match status" value="1"/>
</dbReference>
<dbReference type="InterPro" id="IPR014720">
    <property type="entry name" value="dsRBD_dom"/>
</dbReference>
<sequence>MRRFNRQEPVRHFKLGAWFRLARVDSIYTCRYTCGPMDSKFDDASQQGSTLQDDSQEYVLQELLSVLYTHKNRQAAIAAAARAIKSLQQKKGVMEPENGSVESAMHAPKMSSDPGVAFRGEPSEGLTKMPGSQESSGTSKDTSSLLSVATDRDPSVARKAPAFVLNNFPGCKRLENAYQKVHHIPNKTPLSVLYEYASRLNLQLVFEEMQESEGPGPFIMRTMLKDEDGNMLYRPGIGTARAKKDAKQLAAATLLEHLLEVLPFQDLLYKSDKQQRLKDLQESHMRWPPVGKGRGAPGSLAGRPGPAPRQRLPPTFGAAVPPPAPRLPENRQANLQYGLLAARQALYDAPHSQHSMHAAGPSGPSTHHQQAGPLGQASSYTGNMPLQGGDPQGSCPHDNFSMHRDGGVANGFLGKDMRGMGTEGGNTSTLEAGMASLIQSRQFLDGHGSGFLQQATQDFSYANYGLQQGVGTGGYPPWGLDLDPQGQARSSALDELLRWPNGESGQS</sequence>
<feature type="domain" description="DRBM" evidence="3">
    <location>
        <begin position="188"/>
        <end position="260"/>
    </location>
</feature>
<dbReference type="Pfam" id="PF00035">
    <property type="entry name" value="dsrm"/>
    <property type="match status" value="1"/>
</dbReference>
<dbReference type="Gene3D" id="3.30.160.20">
    <property type="match status" value="1"/>
</dbReference>
<proteinExistence type="predicted"/>
<feature type="region of interest" description="Disordered" evidence="2">
    <location>
        <begin position="281"/>
        <end position="329"/>
    </location>
</feature>
<name>A0ABR2Z3N3_9CHLO</name>